<comment type="caution">
    <text evidence="2">The sequence shown here is derived from an EMBL/GenBank/DDBJ whole genome shotgun (WGS) entry which is preliminary data.</text>
</comment>
<gene>
    <name evidence="2" type="ORF">JAZ07_24110</name>
</gene>
<dbReference type="Proteomes" id="UP000886667">
    <property type="component" value="Unassembled WGS sequence"/>
</dbReference>
<evidence type="ECO:0000313" key="3">
    <source>
        <dbReference type="Proteomes" id="UP000886667"/>
    </source>
</evidence>
<dbReference type="Pfam" id="PF08867">
    <property type="entry name" value="FRG"/>
    <property type="match status" value="1"/>
</dbReference>
<protein>
    <submittedName>
        <fullName evidence="2">FRG domain-containing protein</fullName>
    </submittedName>
</protein>
<reference evidence="2" key="1">
    <citation type="journal article" date="2021" name="Proc. Natl. Acad. Sci. U.S.A.">
        <title>Global biogeography of chemosynthetic symbionts reveals both localized and globally distributed symbiont groups. .</title>
        <authorList>
            <person name="Osvatic J.T."/>
            <person name="Wilkins L.G.E."/>
            <person name="Leibrecht L."/>
            <person name="Leray M."/>
            <person name="Zauner S."/>
            <person name="Polzin J."/>
            <person name="Camacho Y."/>
            <person name="Gros O."/>
            <person name="van Gils J.A."/>
            <person name="Eisen J.A."/>
            <person name="Petersen J.M."/>
            <person name="Yuen B."/>
        </authorList>
    </citation>
    <scope>NUCLEOTIDE SEQUENCE</scope>
    <source>
        <strain evidence="2">MAGclacostrist064TRANS</strain>
    </source>
</reference>
<evidence type="ECO:0000259" key="1">
    <source>
        <dbReference type="SMART" id="SM00901"/>
    </source>
</evidence>
<evidence type="ECO:0000313" key="2">
    <source>
        <dbReference type="EMBL" id="MCG7949432.1"/>
    </source>
</evidence>
<feature type="domain" description="FRG" evidence="1">
    <location>
        <begin position="38"/>
        <end position="187"/>
    </location>
</feature>
<proteinExistence type="predicted"/>
<sequence length="318" mass="36842">MEKYYRIIDSDEKGKFDADRFLNYLRRSNDRWWNNDSSDSPWAFRGVGDANNWKLIPAAWRANDKNPLNPLFNEVKQLNPARKLQRWEANKYGLEALHWINAECEAIYQFSKLAIELGNSIPEEHRSPLNNNHLYTQGPPMAVPNTEIAIHAQHHGIPTRLLDWTKNPLFAAYFAAHPRFRNEGCSAICVWAGNIELLKKIIMRNEHKSSLITPLNQPGYLNEYLHAQQGLFTELKCGEEYYSLNREWPALEDLLNDKYIDDPGDTVLDKIILSSEHIPRLLTLLDREGINQAALMPSMDKVAQTILDRWDIKAQSYN</sequence>
<dbReference type="AlphaFoldDB" id="A0A9E4N8J0"/>
<dbReference type="SMART" id="SM00901">
    <property type="entry name" value="FRG"/>
    <property type="match status" value="1"/>
</dbReference>
<organism evidence="2 3">
    <name type="scientific">Candidatus Thiodiazotropha taylori</name>
    <dbReference type="NCBI Taxonomy" id="2792791"/>
    <lineage>
        <taxon>Bacteria</taxon>
        <taxon>Pseudomonadati</taxon>
        <taxon>Pseudomonadota</taxon>
        <taxon>Gammaproteobacteria</taxon>
        <taxon>Chromatiales</taxon>
        <taxon>Sedimenticolaceae</taxon>
        <taxon>Candidatus Thiodiazotropha</taxon>
    </lineage>
</organism>
<dbReference type="InterPro" id="IPR014966">
    <property type="entry name" value="FRG-dom"/>
</dbReference>
<name>A0A9E4N8J0_9GAMM</name>
<dbReference type="EMBL" id="JAEPCM010000913">
    <property type="protein sequence ID" value="MCG7949432.1"/>
    <property type="molecule type" value="Genomic_DNA"/>
</dbReference>
<accession>A0A9E4N8J0</accession>